<evidence type="ECO:0000256" key="1">
    <source>
        <dbReference type="ARBA" id="ARBA00004141"/>
    </source>
</evidence>
<reference evidence="12" key="2">
    <citation type="submission" date="2020-09" db="EMBL/GenBank/DDBJ databases">
        <authorList>
            <person name="Sun Q."/>
            <person name="Ohkuma M."/>
        </authorList>
    </citation>
    <scope>NUCLEOTIDE SEQUENCE</scope>
    <source>
        <strain evidence="12">JCM 10088</strain>
    </source>
</reference>
<sequence>MSSVYYALITVGVLVSASKILGVAFERVGVNHIVGEMLGGMVMGPYALGYILNNALRGVVGFDLININNYVVAISDIALIFLIFSSGVGEGFAPMRRSGGKGLVVAVGGAAVPFAAAYYYYYYVARYDVKAAMLLGATFMATSTAVVVKMLDRMGNRDARELVYNAVVLDDVVGIISLAVVLTLATAARVTIRTAIETAAGLIAVWGLMLVLSLLIIPRAMNALKRPELIESSSLAAAFAMSGISVMVGLSPVVGAYLAGISVGESLIRERAKAFSQTIEESLGPLFFAVLGAQIPLANFLNPGVDLGVITVTAIAIATKALGAMIFSLPFTRKIKDSAAIGAMMIPRGEVGLVIAATGFDMGVITPQLYTEVTMMIMLTTLLGPLLVWNGSRNGSRD</sequence>
<evidence type="ECO:0000256" key="4">
    <source>
        <dbReference type="ARBA" id="ARBA00022692"/>
    </source>
</evidence>
<protein>
    <submittedName>
        <fullName evidence="12">Sodium:proton antiporter</fullName>
    </submittedName>
</protein>
<dbReference type="InterPro" id="IPR038770">
    <property type="entry name" value="Na+/solute_symporter_sf"/>
</dbReference>
<name>A0A830GS72_9CREN</name>
<keyword evidence="2" id="KW-0813">Transport</keyword>
<feature type="transmembrane region" description="Helical" evidence="10">
    <location>
        <begin position="237"/>
        <end position="261"/>
    </location>
</feature>
<feature type="transmembrane region" description="Helical" evidence="10">
    <location>
        <begin position="104"/>
        <end position="124"/>
    </location>
</feature>
<feature type="transmembrane region" description="Helical" evidence="10">
    <location>
        <begin position="131"/>
        <end position="151"/>
    </location>
</feature>
<evidence type="ECO:0000256" key="8">
    <source>
        <dbReference type="ARBA" id="ARBA00023136"/>
    </source>
</evidence>
<keyword evidence="4 10" id="KW-0812">Transmembrane</keyword>
<keyword evidence="9" id="KW-0739">Sodium transport</keyword>
<comment type="caution">
    <text evidence="12">The sequence shown here is derived from an EMBL/GenBank/DDBJ whole genome shotgun (WGS) entry which is preliminary data.</text>
</comment>
<evidence type="ECO:0000256" key="7">
    <source>
        <dbReference type="ARBA" id="ARBA00023065"/>
    </source>
</evidence>
<keyword evidence="13" id="KW-1185">Reference proteome</keyword>
<evidence type="ECO:0000313" key="13">
    <source>
        <dbReference type="Proteomes" id="UP000610960"/>
    </source>
</evidence>
<feature type="transmembrane region" description="Helical" evidence="10">
    <location>
        <begin position="369"/>
        <end position="389"/>
    </location>
</feature>
<keyword evidence="7" id="KW-0406">Ion transport</keyword>
<evidence type="ECO:0000256" key="2">
    <source>
        <dbReference type="ARBA" id="ARBA00022448"/>
    </source>
</evidence>
<reference evidence="12" key="1">
    <citation type="journal article" date="2014" name="Int. J. Syst. Evol. Microbiol.">
        <title>Complete genome sequence of Corynebacterium casei LMG S-19264T (=DSM 44701T), isolated from a smear-ripened cheese.</title>
        <authorList>
            <consortium name="US DOE Joint Genome Institute (JGI-PGF)"/>
            <person name="Walter F."/>
            <person name="Albersmeier A."/>
            <person name="Kalinowski J."/>
            <person name="Ruckert C."/>
        </authorList>
    </citation>
    <scope>NUCLEOTIDE SEQUENCE</scope>
    <source>
        <strain evidence="12">JCM 10088</strain>
    </source>
</reference>
<evidence type="ECO:0000256" key="6">
    <source>
        <dbReference type="ARBA" id="ARBA00023053"/>
    </source>
</evidence>
<keyword evidence="5 10" id="KW-1133">Transmembrane helix</keyword>
<accession>A0A830GS72</accession>
<feature type="transmembrane region" description="Helical" evidence="10">
    <location>
        <begin position="32"/>
        <end position="52"/>
    </location>
</feature>
<feature type="transmembrane region" description="Helical" evidence="10">
    <location>
        <begin position="163"/>
        <end position="187"/>
    </location>
</feature>
<organism evidence="12 13">
    <name type="scientific">Thermocladium modestius</name>
    <dbReference type="NCBI Taxonomy" id="62609"/>
    <lineage>
        <taxon>Archaea</taxon>
        <taxon>Thermoproteota</taxon>
        <taxon>Thermoprotei</taxon>
        <taxon>Thermoproteales</taxon>
        <taxon>Thermoproteaceae</taxon>
        <taxon>Thermocladium</taxon>
    </lineage>
</organism>
<keyword evidence="3" id="KW-0050">Antiport</keyword>
<dbReference type="OrthoDB" id="12029at2157"/>
<feature type="transmembrane region" description="Helical" evidence="10">
    <location>
        <begin position="64"/>
        <end position="84"/>
    </location>
</feature>
<dbReference type="InterPro" id="IPR006153">
    <property type="entry name" value="Cation/H_exchanger_TM"/>
</dbReference>
<dbReference type="GO" id="GO:0015297">
    <property type="term" value="F:antiporter activity"/>
    <property type="evidence" value="ECO:0007669"/>
    <property type="project" value="UniProtKB-KW"/>
</dbReference>
<comment type="subcellular location">
    <subcellularLocation>
        <location evidence="1">Membrane</location>
        <topology evidence="1">Multi-pass membrane protein</topology>
    </subcellularLocation>
</comment>
<gene>
    <name evidence="12" type="ORF">GCM10007981_00660</name>
</gene>
<keyword evidence="8 10" id="KW-0472">Membrane</keyword>
<dbReference type="GO" id="GO:0016020">
    <property type="term" value="C:membrane"/>
    <property type="evidence" value="ECO:0007669"/>
    <property type="project" value="UniProtKB-SubCell"/>
</dbReference>
<dbReference type="Gene3D" id="1.20.1530.20">
    <property type="match status" value="1"/>
</dbReference>
<feature type="transmembrane region" description="Helical" evidence="10">
    <location>
        <begin position="339"/>
        <end position="357"/>
    </location>
</feature>
<dbReference type="PANTHER" id="PTHR43562">
    <property type="entry name" value="NAPA-TYPE SODIUM/HYDROGEN ANTIPORTER"/>
    <property type="match status" value="1"/>
</dbReference>
<dbReference type="AlphaFoldDB" id="A0A830GS72"/>
<feature type="transmembrane region" description="Helical" evidence="10">
    <location>
        <begin position="307"/>
        <end position="327"/>
    </location>
</feature>
<feature type="domain" description="Cation/H+ exchanger transmembrane" evidence="11">
    <location>
        <begin position="20"/>
        <end position="389"/>
    </location>
</feature>
<evidence type="ECO:0000256" key="9">
    <source>
        <dbReference type="ARBA" id="ARBA00023201"/>
    </source>
</evidence>
<keyword evidence="6" id="KW-0915">Sodium</keyword>
<dbReference type="EMBL" id="BMNL01000001">
    <property type="protein sequence ID" value="GGP18950.1"/>
    <property type="molecule type" value="Genomic_DNA"/>
</dbReference>
<evidence type="ECO:0000313" key="12">
    <source>
        <dbReference type="EMBL" id="GGP18950.1"/>
    </source>
</evidence>
<dbReference type="GO" id="GO:1902600">
    <property type="term" value="P:proton transmembrane transport"/>
    <property type="evidence" value="ECO:0007669"/>
    <property type="project" value="InterPro"/>
</dbReference>
<evidence type="ECO:0000256" key="5">
    <source>
        <dbReference type="ARBA" id="ARBA00022989"/>
    </source>
</evidence>
<dbReference type="GO" id="GO:0006814">
    <property type="term" value="P:sodium ion transport"/>
    <property type="evidence" value="ECO:0007669"/>
    <property type="project" value="UniProtKB-KW"/>
</dbReference>
<evidence type="ECO:0000256" key="3">
    <source>
        <dbReference type="ARBA" id="ARBA00022449"/>
    </source>
</evidence>
<evidence type="ECO:0000259" key="11">
    <source>
        <dbReference type="Pfam" id="PF00999"/>
    </source>
</evidence>
<dbReference type="Proteomes" id="UP000610960">
    <property type="component" value="Unassembled WGS sequence"/>
</dbReference>
<feature type="transmembrane region" description="Helical" evidence="10">
    <location>
        <begin position="199"/>
        <end position="217"/>
    </location>
</feature>
<proteinExistence type="predicted"/>
<dbReference type="Pfam" id="PF00999">
    <property type="entry name" value="Na_H_Exchanger"/>
    <property type="match status" value="1"/>
</dbReference>
<evidence type="ECO:0000256" key="10">
    <source>
        <dbReference type="SAM" id="Phobius"/>
    </source>
</evidence>
<dbReference type="RefSeq" id="WP_188595496.1">
    <property type="nucleotide sequence ID" value="NZ_BMNL01000001.1"/>
</dbReference>
<dbReference type="PANTHER" id="PTHR43562:SF3">
    <property type="entry name" value="SODIUM ION_PROTON EXCHANGER (EUROFUNG)"/>
    <property type="match status" value="1"/>
</dbReference>